<dbReference type="InParanoid" id="A0A409VZB7"/>
<comment type="caution">
    <text evidence="3">The sequence shown here is derived from an EMBL/GenBank/DDBJ whole genome shotgun (WGS) entry which is preliminary data.</text>
</comment>
<gene>
    <name evidence="3" type="ORF">CVT26_010542</name>
</gene>
<evidence type="ECO:0000259" key="2">
    <source>
        <dbReference type="Pfam" id="PF12867"/>
    </source>
</evidence>
<accession>A0A409VZB7</accession>
<feature type="region of interest" description="Disordered" evidence="1">
    <location>
        <begin position="1"/>
        <end position="27"/>
    </location>
</feature>
<dbReference type="Proteomes" id="UP000284706">
    <property type="component" value="Unassembled WGS sequence"/>
</dbReference>
<dbReference type="STRING" id="231916.A0A409VZB7"/>
<name>A0A409VZB7_9AGAR</name>
<evidence type="ECO:0000256" key="1">
    <source>
        <dbReference type="SAM" id="MobiDB-lite"/>
    </source>
</evidence>
<feature type="compositionally biased region" description="Polar residues" evidence="1">
    <location>
        <begin position="1"/>
        <end position="24"/>
    </location>
</feature>
<dbReference type="EMBL" id="NHYE01005495">
    <property type="protein sequence ID" value="PPQ71607.1"/>
    <property type="molecule type" value="Genomic_DNA"/>
</dbReference>
<protein>
    <recommendedName>
        <fullName evidence="2">DinB-like domain-containing protein</fullName>
    </recommendedName>
</protein>
<evidence type="ECO:0000313" key="4">
    <source>
        <dbReference type="Proteomes" id="UP000284706"/>
    </source>
</evidence>
<feature type="domain" description="DinB-like" evidence="2">
    <location>
        <begin position="40"/>
        <end position="155"/>
    </location>
</feature>
<keyword evidence="4" id="KW-1185">Reference proteome</keyword>
<dbReference type="AlphaFoldDB" id="A0A409VZB7"/>
<dbReference type="Pfam" id="PF12867">
    <property type="entry name" value="DinB_2"/>
    <property type="match status" value="1"/>
</dbReference>
<dbReference type="OrthoDB" id="5564877at2759"/>
<dbReference type="PANTHER" id="PTHR39473:SF1">
    <property type="entry name" value="DINB-LIKE DOMAIN-CONTAINING PROTEIN"/>
    <property type="match status" value="1"/>
</dbReference>
<reference evidence="3 4" key="1">
    <citation type="journal article" date="2018" name="Evol. Lett.">
        <title>Horizontal gene cluster transfer increased hallucinogenic mushroom diversity.</title>
        <authorList>
            <person name="Reynolds H.T."/>
            <person name="Vijayakumar V."/>
            <person name="Gluck-Thaler E."/>
            <person name="Korotkin H.B."/>
            <person name="Matheny P.B."/>
            <person name="Slot J.C."/>
        </authorList>
    </citation>
    <scope>NUCLEOTIDE SEQUENCE [LARGE SCALE GENOMIC DNA]</scope>
    <source>
        <strain evidence="3 4">SRW20</strain>
    </source>
</reference>
<organism evidence="3 4">
    <name type="scientific">Gymnopilus dilepis</name>
    <dbReference type="NCBI Taxonomy" id="231916"/>
    <lineage>
        <taxon>Eukaryota</taxon>
        <taxon>Fungi</taxon>
        <taxon>Dikarya</taxon>
        <taxon>Basidiomycota</taxon>
        <taxon>Agaricomycotina</taxon>
        <taxon>Agaricomycetes</taxon>
        <taxon>Agaricomycetidae</taxon>
        <taxon>Agaricales</taxon>
        <taxon>Agaricineae</taxon>
        <taxon>Hymenogastraceae</taxon>
        <taxon>Gymnopilus</taxon>
    </lineage>
</organism>
<dbReference type="InterPro" id="IPR024775">
    <property type="entry name" value="DinB-like"/>
</dbReference>
<proteinExistence type="predicted"/>
<sequence length="215" mass="24294">MVHTATETSTSMPATEVPPQQTPHSSEEVVKQQISVATTVLLQAVDVLDNHLTSDEQLTIQSKHLPGSTIGKHLRHARDHFELLLACMQSQPPRVLSYDTRIRNTPMETSIEGARTALLDSVKRLEETVPTISFDEEITLQAITPYMHTFKSTLGREVRLTITSHIYWLRRIAVVRKFTLRTSLVNGEYQARSFPAWNLIDLPFSCVSSPANWFV</sequence>
<evidence type="ECO:0000313" key="3">
    <source>
        <dbReference type="EMBL" id="PPQ71607.1"/>
    </source>
</evidence>
<dbReference type="PANTHER" id="PTHR39473">
    <property type="match status" value="1"/>
</dbReference>